<protein>
    <recommendedName>
        <fullName evidence="3">Peptidase S1 domain-containing protein</fullName>
    </recommendedName>
</protein>
<keyword evidence="1" id="KW-1015">Disulfide bond</keyword>
<dbReference type="PROSITE" id="PS50240">
    <property type="entry name" value="TRYPSIN_DOM"/>
    <property type="match status" value="1"/>
</dbReference>
<evidence type="ECO:0000256" key="2">
    <source>
        <dbReference type="ARBA" id="ARBA00024195"/>
    </source>
</evidence>
<dbReference type="EMBL" id="BTRK01000006">
    <property type="protein sequence ID" value="GMR56605.1"/>
    <property type="molecule type" value="Genomic_DNA"/>
</dbReference>
<feature type="non-terminal residue" evidence="4">
    <location>
        <position position="1"/>
    </location>
</feature>
<feature type="domain" description="Peptidase S1" evidence="3">
    <location>
        <begin position="27"/>
        <end position="289"/>
    </location>
</feature>
<keyword evidence="5" id="KW-1185">Reference proteome</keyword>
<dbReference type="Proteomes" id="UP001328107">
    <property type="component" value="Unassembled WGS sequence"/>
</dbReference>
<dbReference type="AlphaFoldDB" id="A0AAN5D6M1"/>
<evidence type="ECO:0000313" key="5">
    <source>
        <dbReference type="Proteomes" id="UP001328107"/>
    </source>
</evidence>
<dbReference type="PANTHER" id="PTHR24256">
    <property type="entry name" value="TRYPTASE-RELATED"/>
    <property type="match status" value="1"/>
</dbReference>
<comment type="similarity">
    <text evidence="2">Belongs to the peptidase S1 family. CLIP subfamily.</text>
</comment>
<evidence type="ECO:0000259" key="3">
    <source>
        <dbReference type="PROSITE" id="PS50240"/>
    </source>
</evidence>
<evidence type="ECO:0000313" key="4">
    <source>
        <dbReference type="EMBL" id="GMR56605.1"/>
    </source>
</evidence>
<dbReference type="PRINTS" id="PR00722">
    <property type="entry name" value="CHYMOTRYPSIN"/>
</dbReference>
<dbReference type="Gene3D" id="2.40.10.10">
    <property type="entry name" value="Trypsin-like serine proteases"/>
    <property type="match status" value="1"/>
</dbReference>
<organism evidence="4 5">
    <name type="scientific">Pristionchus mayeri</name>
    <dbReference type="NCBI Taxonomy" id="1317129"/>
    <lineage>
        <taxon>Eukaryota</taxon>
        <taxon>Metazoa</taxon>
        <taxon>Ecdysozoa</taxon>
        <taxon>Nematoda</taxon>
        <taxon>Chromadorea</taxon>
        <taxon>Rhabditida</taxon>
        <taxon>Rhabditina</taxon>
        <taxon>Diplogasteromorpha</taxon>
        <taxon>Diplogasteroidea</taxon>
        <taxon>Neodiplogasteridae</taxon>
        <taxon>Pristionchus</taxon>
    </lineage>
</organism>
<gene>
    <name evidence="4" type="ORF">PMAYCL1PPCAC_26800</name>
</gene>
<dbReference type="PROSITE" id="PS00134">
    <property type="entry name" value="TRYPSIN_HIS"/>
    <property type="match status" value="1"/>
</dbReference>
<dbReference type="FunFam" id="2.40.10.10:FF:000068">
    <property type="entry name" value="transmembrane protease serine 2"/>
    <property type="match status" value="1"/>
</dbReference>
<dbReference type="SUPFAM" id="SSF50494">
    <property type="entry name" value="Trypsin-like serine proteases"/>
    <property type="match status" value="1"/>
</dbReference>
<feature type="non-terminal residue" evidence="4">
    <location>
        <position position="306"/>
    </location>
</feature>
<dbReference type="InterPro" id="IPR001254">
    <property type="entry name" value="Trypsin_dom"/>
</dbReference>
<dbReference type="InterPro" id="IPR018114">
    <property type="entry name" value="TRYPSIN_HIS"/>
</dbReference>
<dbReference type="SMART" id="SM00020">
    <property type="entry name" value="Tryp_SPc"/>
    <property type="match status" value="1"/>
</dbReference>
<dbReference type="InterPro" id="IPR051487">
    <property type="entry name" value="Ser/Thr_Proteases_Immune/Dev"/>
</dbReference>
<dbReference type="GO" id="GO:0006508">
    <property type="term" value="P:proteolysis"/>
    <property type="evidence" value="ECO:0007669"/>
    <property type="project" value="InterPro"/>
</dbReference>
<accession>A0AAN5D6M1</accession>
<dbReference type="GO" id="GO:0004252">
    <property type="term" value="F:serine-type endopeptidase activity"/>
    <property type="evidence" value="ECO:0007669"/>
    <property type="project" value="InterPro"/>
</dbReference>
<dbReference type="InterPro" id="IPR001314">
    <property type="entry name" value="Peptidase_S1A"/>
</dbReference>
<name>A0AAN5D6M1_9BILA</name>
<dbReference type="InterPro" id="IPR009003">
    <property type="entry name" value="Peptidase_S1_PA"/>
</dbReference>
<evidence type="ECO:0000256" key="1">
    <source>
        <dbReference type="ARBA" id="ARBA00023157"/>
    </source>
</evidence>
<sequence length="306" mass="33971">CLFSPLLSSVPCGTHLPKASNRFQRFVIGGNNVTRVGKWPWQIRIFSHNWNGGKGMCGGTVISERWILTAGHCVRKKMEDGNIFEATIFEAAGAITRGLDPENPRIINVAQAFTFANYTPLESDNDIALLKIENPLIFDHSISPICLPKFTQSIPTDGYAVAIGFGISNYRGTNQTVMDFQLREVIMPIVRRAVCDQRWTEETSNTGTVNEKYAQEQSELHIICAGSMGHTLYRGDSGGPLMMKADDGRWFQVGVAAFVHEHHITDADVAPNAFMDIRPYCGWIKETTGGEASCQEEEVKLEDVQI</sequence>
<comment type="caution">
    <text evidence="4">The sequence shown here is derived from an EMBL/GenBank/DDBJ whole genome shotgun (WGS) entry which is preliminary data.</text>
</comment>
<dbReference type="InterPro" id="IPR043504">
    <property type="entry name" value="Peptidase_S1_PA_chymotrypsin"/>
</dbReference>
<dbReference type="Pfam" id="PF00089">
    <property type="entry name" value="Trypsin"/>
    <property type="match status" value="1"/>
</dbReference>
<dbReference type="CDD" id="cd00190">
    <property type="entry name" value="Tryp_SPc"/>
    <property type="match status" value="1"/>
</dbReference>
<proteinExistence type="inferred from homology"/>
<reference evidence="5" key="1">
    <citation type="submission" date="2022-10" db="EMBL/GenBank/DDBJ databases">
        <title>Genome assembly of Pristionchus species.</title>
        <authorList>
            <person name="Yoshida K."/>
            <person name="Sommer R.J."/>
        </authorList>
    </citation>
    <scope>NUCLEOTIDE SEQUENCE [LARGE SCALE GENOMIC DNA]</scope>
    <source>
        <strain evidence="5">RS5460</strain>
    </source>
</reference>